<organism evidence="2">
    <name type="scientific">Culicoides sonorensis</name>
    <name type="common">Biting midge</name>
    <dbReference type="NCBI Taxonomy" id="179676"/>
    <lineage>
        <taxon>Eukaryota</taxon>
        <taxon>Metazoa</taxon>
        <taxon>Ecdysozoa</taxon>
        <taxon>Arthropoda</taxon>
        <taxon>Hexapoda</taxon>
        <taxon>Insecta</taxon>
        <taxon>Pterygota</taxon>
        <taxon>Neoptera</taxon>
        <taxon>Endopterygota</taxon>
        <taxon>Diptera</taxon>
        <taxon>Nematocera</taxon>
        <taxon>Chironomoidea</taxon>
        <taxon>Ceratopogonidae</taxon>
        <taxon>Ceratopogoninae</taxon>
        <taxon>Culicoides</taxon>
        <taxon>Monoculicoides</taxon>
    </lineage>
</organism>
<dbReference type="Gene3D" id="3.30.70.120">
    <property type="match status" value="1"/>
</dbReference>
<dbReference type="EMBL" id="UFQT01003527">
    <property type="protein sequence ID" value="SSX35083.1"/>
    <property type="molecule type" value="Genomic_DNA"/>
</dbReference>
<reference evidence="3" key="2">
    <citation type="submission" date="2018-07" db="EMBL/GenBank/DDBJ databases">
        <authorList>
            <person name="Quirk P.G."/>
            <person name="Krulwich T.A."/>
        </authorList>
    </citation>
    <scope>NUCLEOTIDE SEQUENCE</scope>
</reference>
<dbReference type="GO" id="GO:0005507">
    <property type="term" value="F:copper ion binding"/>
    <property type="evidence" value="ECO:0007669"/>
    <property type="project" value="TreeGrafter"/>
</dbReference>
<evidence type="ECO:0000313" key="2">
    <source>
        <dbReference type="EMBL" id="SSX15731.1"/>
    </source>
</evidence>
<dbReference type="SUPFAM" id="SSF54913">
    <property type="entry name" value="GlnB-like"/>
    <property type="match status" value="1"/>
</dbReference>
<reference evidence="2" key="1">
    <citation type="submission" date="2018-04" db="EMBL/GenBank/DDBJ databases">
        <authorList>
            <person name="Go L.Y."/>
            <person name="Mitchell J.A."/>
        </authorList>
    </citation>
    <scope>NUCLEOTIDE SEQUENCE</scope>
    <source>
        <tissue evidence="2">Whole organism</tissue>
    </source>
</reference>
<dbReference type="PANTHER" id="PTHR23419">
    <property type="entry name" value="DIVALENT CATION TOLERANCE CUTA-RELATED"/>
    <property type="match status" value="1"/>
</dbReference>
<comment type="similarity">
    <text evidence="1">Belongs to the CutA family.</text>
</comment>
<dbReference type="GO" id="GO:0010038">
    <property type="term" value="P:response to metal ion"/>
    <property type="evidence" value="ECO:0007669"/>
    <property type="project" value="InterPro"/>
</dbReference>
<dbReference type="AlphaFoldDB" id="A0A336LGJ0"/>
<protein>
    <submittedName>
        <fullName evidence="2">CSON009077 protein</fullName>
    </submittedName>
</protein>
<name>A0A336LGJ0_CULSO</name>
<dbReference type="OMA" id="NEFLMMI"/>
<evidence type="ECO:0000256" key="1">
    <source>
        <dbReference type="ARBA" id="ARBA00010169"/>
    </source>
</evidence>
<dbReference type="InterPro" id="IPR004323">
    <property type="entry name" value="Ion_tolerance_CutA"/>
</dbReference>
<dbReference type="EMBL" id="UFQS01003527">
    <property type="protein sequence ID" value="SSX15731.1"/>
    <property type="molecule type" value="Genomic_DNA"/>
</dbReference>
<sequence>MIRTFIKNINFSSRILTSTCNCSAPKKMASSSSSTNNATLFAACYVTVPDENIAKKLAHGIVEKKLAACVNIIPSITSVYSWEGKINEDSEMLLMIKTRKSRVDELSEYVRNNHPYTTAEVISVAIENGNPPYLDWIANTVPEK</sequence>
<dbReference type="InterPro" id="IPR015867">
    <property type="entry name" value="N-reg_PII/ATP_PRibTrfase_C"/>
</dbReference>
<dbReference type="InterPro" id="IPR011322">
    <property type="entry name" value="N-reg_PII-like_a/b"/>
</dbReference>
<dbReference type="Pfam" id="PF03091">
    <property type="entry name" value="CutA1"/>
    <property type="match status" value="1"/>
</dbReference>
<dbReference type="PANTHER" id="PTHR23419:SF8">
    <property type="entry name" value="FI09726P"/>
    <property type="match status" value="1"/>
</dbReference>
<dbReference type="VEuPathDB" id="VectorBase:CSON009077"/>
<accession>A0A336LGJ0</accession>
<evidence type="ECO:0000313" key="3">
    <source>
        <dbReference type="EMBL" id="SSX35083.1"/>
    </source>
</evidence>
<gene>
    <name evidence="2" type="primary">CSON009077</name>
</gene>
<proteinExistence type="inferred from homology"/>